<dbReference type="SUPFAM" id="SSF51182">
    <property type="entry name" value="RmlC-like cupins"/>
    <property type="match status" value="1"/>
</dbReference>
<keyword evidence="4" id="KW-1185">Reference proteome</keyword>
<dbReference type="InterPro" id="IPR014710">
    <property type="entry name" value="RmlC-like_jellyroll"/>
</dbReference>
<dbReference type="GO" id="GO:0003700">
    <property type="term" value="F:DNA-binding transcription factor activity"/>
    <property type="evidence" value="ECO:0007669"/>
    <property type="project" value="TreeGrafter"/>
</dbReference>
<keyword evidence="1" id="KW-0238">DNA-binding</keyword>
<dbReference type="Pfam" id="PF01381">
    <property type="entry name" value="HTH_3"/>
    <property type="match status" value="1"/>
</dbReference>
<dbReference type="RefSeq" id="WP_091691059.1">
    <property type="nucleotide sequence ID" value="NZ_FPBF01000001.1"/>
</dbReference>
<dbReference type="InterPro" id="IPR050807">
    <property type="entry name" value="TransReg_Diox_bact_type"/>
</dbReference>
<evidence type="ECO:0000256" key="1">
    <source>
        <dbReference type="ARBA" id="ARBA00023125"/>
    </source>
</evidence>
<evidence type="ECO:0000313" key="4">
    <source>
        <dbReference type="Proteomes" id="UP000199673"/>
    </source>
</evidence>
<organism evidence="3 4">
    <name type="scientific">Algoriphagus locisalis</name>
    <dbReference type="NCBI Taxonomy" id="305507"/>
    <lineage>
        <taxon>Bacteria</taxon>
        <taxon>Pseudomonadati</taxon>
        <taxon>Bacteroidota</taxon>
        <taxon>Cytophagia</taxon>
        <taxon>Cytophagales</taxon>
        <taxon>Cyclobacteriaceae</taxon>
        <taxon>Algoriphagus</taxon>
    </lineage>
</organism>
<dbReference type="GO" id="GO:0003677">
    <property type="term" value="F:DNA binding"/>
    <property type="evidence" value="ECO:0007669"/>
    <property type="project" value="UniProtKB-KW"/>
</dbReference>
<gene>
    <name evidence="3" type="ORF">SAMN04489724_0430</name>
</gene>
<dbReference type="EMBL" id="FPBF01000001">
    <property type="protein sequence ID" value="SFT36662.1"/>
    <property type="molecule type" value="Genomic_DNA"/>
</dbReference>
<dbReference type="SUPFAM" id="SSF47413">
    <property type="entry name" value="lambda repressor-like DNA-binding domains"/>
    <property type="match status" value="1"/>
</dbReference>
<dbReference type="CDD" id="cd00093">
    <property type="entry name" value="HTH_XRE"/>
    <property type="match status" value="1"/>
</dbReference>
<dbReference type="Gene3D" id="2.60.120.10">
    <property type="entry name" value="Jelly Rolls"/>
    <property type="match status" value="1"/>
</dbReference>
<dbReference type="InterPro" id="IPR011051">
    <property type="entry name" value="RmlC_Cupin_sf"/>
</dbReference>
<feature type="domain" description="HTH cro/C1-type" evidence="2">
    <location>
        <begin position="15"/>
        <end position="69"/>
    </location>
</feature>
<dbReference type="PANTHER" id="PTHR46797:SF1">
    <property type="entry name" value="METHYLPHOSPHONATE SYNTHASE"/>
    <property type="match status" value="1"/>
</dbReference>
<name>A0A1I6XF66_9BACT</name>
<dbReference type="CDD" id="cd02209">
    <property type="entry name" value="cupin_XRE_C"/>
    <property type="match status" value="1"/>
</dbReference>
<sequence length="194" mass="22027">MNNSDYLTIQIGNKLKAIRKEIGWKLGELAEKSGMSMAMISKIENGRVIPTLPSLLQLIQTLNLNVSDFFADLKSENDFKGYILRKKSEYTSVNKEEESIGYEYEMILNYPIEKSSMEISLLTLKSHAERARVSTAGFEYIYLVKGTISYELGSETFQLEEGDSLFFDGNIPHVPKNENTEDAVILVVYFITLN</sequence>
<dbReference type="SMART" id="SM00530">
    <property type="entry name" value="HTH_XRE"/>
    <property type="match status" value="1"/>
</dbReference>
<dbReference type="OrthoDB" id="9805356at2"/>
<reference evidence="4" key="1">
    <citation type="submission" date="2016-10" db="EMBL/GenBank/DDBJ databases">
        <authorList>
            <person name="Varghese N."/>
            <person name="Submissions S."/>
        </authorList>
    </citation>
    <scope>NUCLEOTIDE SEQUENCE [LARGE SCALE GENOMIC DNA]</scope>
    <source>
        <strain evidence="4">DSM 23445</strain>
    </source>
</reference>
<dbReference type="InterPro" id="IPR013096">
    <property type="entry name" value="Cupin_2"/>
</dbReference>
<dbReference type="GO" id="GO:0005829">
    <property type="term" value="C:cytosol"/>
    <property type="evidence" value="ECO:0007669"/>
    <property type="project" value="TreeGrafter"/>
</dbReference>
<dbReference type="PANTHER" id="PTHR46797">
    <property type="entry name" value="HTH-TYPE TRANSCRIPTIONAL REGULATOR"/>
    <property type="match status" value="1"/>
</dbReference>
<dbReference type="STRING" id="305507.SAMN04489724_0430"/>
<dbReference type="Proteomes" id="UP000199673">
    <property type="component" value="Unassembled WGS sequence"/>
</dbReference>
<evidence type="ECO:0000313" key="3">
    <source>
        <dbReference type="EMBL" id="SFT36662.1"/>
    </source>
</evidence>
<dbReference type="PROSITE" id="PS50943">
    <property type="entry name" value="HTH_CROC1"/>
    <property type="match status" value="1"/>
</dbReference>
<accession>A0A1I6XF66</accession>
<dbReference type="AlphaFoldDB" id="A0A1I6XF66"/>
<dbReference type="Pfam" id="PF07883">
    <property type="entry name" value="Cupin_2"/>
    <property type="match status" value="1"/>
</dbReference>
<dbReference type="Gene3D" id="1.10.260.40">
    <property type="entry name" value="lambda repressor-like DNA-binding domains"/>
    <property type="match status" value="1"/>
</dbReference>
<dbReference type="InterPro" id="IPR001387">
    <property type="entry name" value="Cro/C1-type_HTH"/>
</dbReference>
<dbReference type="InterPro" id="IPR010982">
    <property type="entry name" value="Lambda_DNA-bd_dom_sf"/>
</dbReference>
<evidence type="ECO:0000259" key="2">
    <source>
        <dbReference type="PROSITE" id="PS50943"/>
    </source>
</evidence>
<proteinExistence type="predicted"/>
<protein>
    <submittedName>
        <fullName evidence="3">Cupin domain-containing protein</fullName>
    </submittedName>
</protein>